<evidence type="ECO:0000313" key="4">
    <source>
        <dbReference type="Proteomes" id="UP000035721"/>
    </source>
</evidence>
<evidence type="ECO:0000259" key="2">
    <source>
        <dbReference type="Pfam" id="PF19631"/>
    </source>
</evidence>
<protein>
    <recommendedName>
        <fullName evidence="2">Trypsin-co-occurring domain-containing protein</fullName>
    </recommendedName>
</protein>
<dbReference type="Proteomes" id="UP000035721">
    <property type="component" value="Unassembled WGS sequence"/>
</dbReference>
<name>A0A077LWB6_9MICO</name>
<gene>
    <name evidence="3" type="ORF">BN12_1130008</name>
</gene>
<dbReference type="RefSeq" id="WP_048552889.1">
    <property type="nucleotide sequence ID" value="NZ_HF570958.1"/>
</dbReference>
<accession>A0A077LWB6</accession>
<evidence type="ECO:0000256" key="1">
    <source>
        <dbReference type="SAM" id="MobiDB-lite"/>
    </source>
</evidence>
<dbReference type="OrthoDB" id="4566193at2"/>
<feature type="domain" description="Trypsin-co-occurring" evidence="2">
    <location>
        <begin position="7"/>
        <end position="84"/>
    </location>
</feature>
<organism evidence="3 4">
    <name type="scientific">Nostocoides japonicum T1-X7</name>
    <dbReference type="NCBI Taxonomy" id="1194083"/>
    <lineage>
        <taxon>Bacteria</taxon>
        <taxon>Bacillati</taxon>
        <taxon>Actinomycetota</taxon>
        <taxon>Actinomycetes</taxon>
        <taxon>Micrococcales</taxon>
        <taxon>Intrasporangiaceae</taxon>
        <taxon>Nostocoides</taxon>
    </lineage>
</organism>
<feature type="region of interest" description="Disordered" evidence="1">
    <location>
        <begin position="85"/>
        <end position="113"/>
    </location>
</feature>
<sequence length="113" mass="11715">MSDTAPIQLADAIANLRSELESAAVGGADSPVRFDLGPVSISFTVEVSRTAEGNAGVKFWVVSAGGSGSRTGSTTHEITLELHPVTASGDPLRISGRALREPREPENRSPSGE</sequence>
<evidence type="ECO:0000313" key="3">
    <source>
        <dbReference type="EMBL" id="CCH76205.1"/>
    </source>
</evidence>
<proteinExistence type="predicted"/>
<dbReference type="EMBL" id="CAJB01000017">
    <property type="protein sequence ID" value="CCH76205.1"/>
    <property type="molecule type" value="Genomic_DNA"/>
</dbReference>
<keyword evidence="4" id="KW-1185">Reference proteome</keyword>
<dbReference type="Pfam" id="PF19631">
    <property type="entry name" value="Trypco2"/>
    <property type="match status" value="1"/>
</dbReference>
<dbReference type="InterPro" id="IPR045608">
    <property type="entry name" value="Trypco2"/>
</dbReference>
<reference evidence="3 4" key="1">
    <citation type="journal article" date="2013" name="ISME J.">
        <title>A metabolic model for members of the genus Tetrasphaera involved in enhanced biological phosphorus removal.</title>
        <authorList>
            <person name="Kristiansen R."/>
            <person name="Nguyen H.T.T."/>
            <person name="Saunders A.M."/>
            <person name="Nielsen J.L."/>
            <person name="Wimmer R."/>
            <person name="Le V.Q."/>
            <person name="McIlroy S.J."/>
            <person name="Petrovski S."/>
            <person name="Seviour R.J."/>
            <person name="Calteau A."/>
            <person name="Nielsen K.L."/>
            <person name="Nielsen P.H."/>
        </authorList>
    </citation>
    <scope>NUCLEOTIDE SEQUENCE [LARGE SCALE GENOMIC DNA]</scope>
    <source>
        <strain evidence="3 4">T1-X7</strain>
    </source>
</reference>
<feature type="compositionally biased region" description="Basic and acidic residues" evidence="1">
    <location>
        <begin position="98"/>
        <end position="107"/>
    </location>
</feature>
<comment type="caution">
    <text evidence="3">The sequence shown here is derived from an EMBL/GenBank/DDBJ whole genome shotgun (WGS) entry which is preliminary data.</text>
</comment>
<dbReference type="AlphaFoldDB" id="A0A077LWB6"/>